<dbReference type="Gene3D" id="3.40.50.720">
    <property type="entry name" value="NAD(P)-binding Rossmann-like Domain"/>
    <property type="match status" value="1"/>
</dbReference>
<dbReference type="KEGG" id="ast:Asulf_00268"/>
<dbReference type="RefSeq" id="WP_015589900.1">
    <property type="nucleotide sequence ID" value="NC_021169.1"/>
</dbReference>
<dbReference type="AlphaFoldDB" id="N0BIK3"/>
<dbReference type="Proteomes" id="UP000013307">
    <property type="component" value="Chromosome"/>
</dbReference>
<organism evidence="2 3">
    <name type="scientific">Archaeoglobus sulfaticallidus PM70-1</name>
    <dbReference type="NCBI Taxonomy" id="387631"/>
    <lineage>
        <taxon>Archaea</taxon>
        <taxon>Methanobacteriati</taxon>
        <taxon>Methanobacteriota</taxon>
        <taxon>Archaeoglobi</taxon>
        <taxon>Archaeoglobales</taxon>
        <taxon>Archaeoglobaceae</taxon>
        <taxon>Archaeoglobus</taxon>
    </lineage>
</organism>
<reference evidence="2 3" key="1">
    <citation type="journal article" date="2013" name="Genome Announc.">
        <title>Complete Genome Sequence of the Thermophilic and Facultatively Chemolithoautotrophic Sulfate Reducer Archaeoglobus sulfaticallidus Strain PM70-1T.</title>
        <authorList>
            <person name="Stokke R."/>
            <person name="Hocking W.P."/>
            <person name="Steinsbu B.O."/>
            <person name="Steen I.H."/>
        </authorList>
    </citation>
    <scope>NUCLEOTIDE SEQUENCE [LARGE SCALE GENOMIC DNA]</scope>
    <source>
        <strain evidence="2">PM70-1</strain>
    </source>
</reference>
<keyword evidence="3" id="KW-1185">Reference proteome</keyword>
<dbReference type="GeneID" id="15391914"/>
<name>N0BIK3_9EURY</name>
<dbReference type="EMBL" id="CP005290">
    <property type="protein sequence ID" value="AGK60301.1"/>
    <property type="molecule type" value="Genomic_DNA"/>
</dbReference>
<accession>N0BIK3</accession>
<dbReference type="HOGENOM" id="CLU_050509_1_1_2"/>
<evidence type="ECO:0000313" key="3">
    <source>
        <dbReference type="Proteomes" id="UP000013307"/>
    </source>
</evidence>
<dbReference type="CDD" id="cd24146">
    <property type="entry name" value="nat-AmDH_N_like"/>
    <property type="match status" value="1"/>
</dbReference>
<proteinExistence type="predicted"/>
<dbReference type="InterPro" id="IPR045760">
    <property type="entry name" value="DAP_DH_C"/>
</dbReference>
<dbReference type="eggNOG" id="arCOG04374">
    <property type="taxonomic scope" value="Archaea"/>
</dbReference>
<dbReference type="Pfam" id="PF19328">
    <property type="entry name" value="DAP_DH_C"/>
    <property type="match status" value="1"/>
</dbReference>
<feature type="domain" description="2,4-diaminopentanoate dehydrogenase C-terminal" evidence="1">
    <location>
        <begin position="129"/>
        <end position="306"/>
    </location>
</feature>
<dbReference type="STRING" id="387631.Asulf_00268"/>
<gene>
    <name evidence="2" type="ORF">Asulf_00268</name>
</gene>
<dbReference type="SUPFAM" id="SSF51735">
    <property type="entry name" value="NAD(P)-binding Rossmann-fold domains"/>
    <property type="match status" value="1"/>
</dbReference>
<sequence>MDAVIYGFGPIGRLIAECCVKKGINVVGAVDINPNLIGKRLSDFGIDSSAEISSKLDFEGDVVFLSTGSFVDGIYPQIEDCIKRGFNIVSTCETLSYPYYRYPELSEKIDALAKEYGVTVLGSGINPGFLLDSLVVVLSASCTEVNQIRAIRKIDALKRREPFQKKIGIGKDKEEVERLLSDGRISGHVGYAESIMLLCTSMGVRPEKIEEGQKIVLSEGGKIEKGKVAGMIGWGSAFANGKEIIRIEFHAVAEAEEYEEVEIKGDNEIRWRSTGTKGDLGTASVIVNLSERVVAHEAGLITMADLIPFRPSFKV</sequence>
<dbReference type="OrthoDB" id="50142at2157"/>
<evidence type="ECO:0000259" key="1">
    <source>
        <dbReference type="Pfam" id="PF19328"/>
    </source>
</evidence>
<protein>
    <submittedName>
        <fullName evidence="2">Putative conserved protein related to dihydrodipicolinate reductase</fullName>
    </submittedName>
</protein>
<dbReference type="InterPro" id="IPR036291">
    <property type="entry name" value="NAD(P)-bd_dom_sf"/>
</dbReference>
<evidence type="ECO:0000313" key="2">
    <source>
        <dbReference type="EMBL" id="AGK60301.1"/>
    </source>
</evidence>